<organism evidence="2 3">
    <name type="scientific">Thalassospira xianhensis MCCC 1A02616</name>
    <dbReference type="NCBI Taxonomy" id="1177929"/>
    <lineage>
        <taxon>Bacteria</taxon>
        <taxon>Pseudomonadati</taxon>
        <taxon>Pseudomonadota</taxon>
        <taxon>Alphaproteobacteria</taxon>
        <taxon>Rhodospirillales</taxon>
        <taxon>Thalassospiraceae</taxon>
        <taxon>Thalassospira</taxon>
    </lineage>
</organism>
<reference evidence="2 3" key="1">
    <citation type="submission" date="2014-07" db="EMBL/GenBank/DDBJ databases">
        <title>Draft genome sequence of Thalassospira xianhensis P-4 (MCCC 1A02616).</title>
        <authorList>
            <person name="Lai Q."/>
            <person name="Shao Z."/>
        </authorList>
    </citation>
    <scope>NUCLEOTIDE SEQUENCE [LARGE SCALE GENOMIC DNA]</scope>
    <source>
        <strain evidence="2 3">MCCC 1A02616</strain>
    </source>
</reference>
<dbReference type="GO" id="GO:0005524">
    <property type="term" value="F:ATP binding"/>
    <property type="evidence" value="ECO:0007669"/>
    <property type="project" value="InterPro"/>
</dbReference>
<keyword evidence="3" id="KW-1185">Reference proteome</keyword>
<dbReference type="InterPro" id="IPR027417">
    <property type="entry name" value="P-loop_NTPase"/>
</dbReference>
<comment type="caution">
    <text evidence="2">The sequence shown here is derived from an EMBL/GenBank/DDBJ whole genome shotgun (WGS) entry which is preliminary data.</text>
</comment>
<evidence type="ECO:0000313" key="3">
    <source>
        <dbReference type="Proteomes" id="UP000252419"/>
    </source>
</evidence>
<dbReference type="InterPro" id="IPR003959">
    <property type="entry name" value="ATPase_AAA_core"/>
</dbReference>
<dbReference type="PANTHER" id="PTHR43581:SF4">
    <property type="entry name" value="ATP_GTP PHOSPHATASE"/>
    <property type="match status" value="1"/>
</dbReference>
<sequence length="426" mass="48866">MLKHLKMTNVGPAPEMDLVLGKRLNLLTGDNGLGKSFLLDIVWWALTRKWPAELNKKLTTGKKALPNSDKEATISFSFTSKSKEETYESNFLRKEQSWTGRPGRPANPGLVLYAMSDGSFAVWDPNRNYWVTKDNVDVQERVPAYVFSQKEVWDGLEDESGGWLCNGLIRDWAGWQKERGTPFKQLKQVLEVLSPSQTEKLEPGALTRISLDDVRDIPTIRMPYQQEVPVVHVSSGMRRIIALAYFLVWAWEEHKQAAKQLGEKATHQITFLIDEIESHLHPSWQRSIVPALLSVMEKLTKTAEVQLITATHSPLIMASVEPLFDEAQDAWFDIDFERKKVVLRRRDFEKHGGVENWLVSDAFDLKSSRPLEYEHLVEKAAALLNKDNPSSKQIKEMNEKLVQALGPRDDFLFRWRAICEKKELLE</sequence>
<dbReference type="Pfam" id="PF13304">
    <property type="entry name" value="AAA_21"/>
    <property type="match status" value="1"/>
</dbReference>
<proteinExistence type="predicted"/>
<dbReference type="EMBL" id="JPWA01000038">
    <property type="protein sequence ID" value="RCK04066.1"/>
    <property type="molecule type" value="Genomic_DNA"/>
</dbReference>
<dbReference type="AlphaFoldDB" id="A0A367U6Z3"/>
<name>A0A367U6Z3_9PROT</name>
<dbReference type="PANTHER" id="PTHR43581">
    <property type="entry name" value="ATP/GTP PHOSPHATASE"/>
    <property type="match status" value="1"/>
</dbReference>
<gene>
    <name evidence="2" type="ORF">TH5_21975</name>
</gene>
<accession>A0A367U6Z3</accession>
<dbReference type="RefSeq" id="WP_114123615.1">
    <property type="nucleotide sequence ID" value="NZ_JPWA01000038.1"/>
</dbReference>
<evidence type="ECO:0000313" key="2">
    <source>
        <dbReference type="EMBL" id="RCK04066.1"/>
    </source>
</evidence>
<dbReference type="InterPro" id="IPR051396">
    <property type="entry name" value="Bact_Antivir_Def_Nuclease"/>
</dbReference>
<dbReference type="Gene3D" id="3.40.50.300">
    <property type="entry name" value="P-loop containing nucleotide triphosphate hydrolases"/>
    <property type="match status" value="2"/>
</dbReference>
<feature type="domain" description="ATPase AAA-type core" evidence="1">
    <location>
        <begin position="24"/>
        <end position="318"/>
    </location>
</feature>
<dbReference type="GO" id="GO:0016887">
    <property type="term" value="F:ATP hydrolysis activity"/>
    <property type="evidence" value="ECO:0007669"/>
    <property type="project" value="InterPro"/>
</dbReference>
<protein>
    <recommendedName>
        <fullName evidence="1">ATPase AAA-type core domain-containing protein</fullName>
    </recommendedName>
</protein>
<dbReference type="Proteomes" id="UP000252419">
    <property type="component" value="Unassembled WGS sequence"/>
</dbReference>
<evidence type="ECO:0000259" key="1">
    <source>
        <dbReference type="Pfam" id="PF13304"/>
    </source>
</evidence>
<dbReference type="SUPFAM" id="SSF52540">
    <property type="entry name" value="P-loop containing nucleoside triphosphate hydrolases"/>
    <property type="match status" value="1"/>
</dbReference>